<sequence>MADLLRPHGPWLGQACFRRDSWRRTSLRLISLVVAGLLLSACADSSTGGNSTQVSRNTPAAPPGAAPGSCWATHTTPAVIETVTVQVMTRPARTAPDGRVIAPARFRRETRQDIVRPRRESWFETPCPVDMTPQLVGSLQRALAVRGLYTGEITGQLDSATRASVRKFQKQDGFDNDQLSLLSARKLGLVAVET</sequence>
<gene>
    <name evidence="3" type="ORF">PhaeoP88_02332</name>
</gene>
<dbReference type="Gene3D" id="1.10.101.10">
    <property type="entry name" value="PGBD-like superfamily/PGBD"/>
    <property type="match status" value="1"/>
</dbReference>
<dbReference type="InterPro" id="IPR036366">
    <property type="entry name" value="PGBDSf"/>
</dbReference>
<accession>A0A2I7KAQ5</accession>
<feature type="domain" description="Peptidoglycan binding-like" evidence="2">
    <location>
        <begin position="134"/>
        <end position="174"/>
    </location>
</feature>
<evidence type="ECO:0000313" key="4">
    <source>
        <dbReference type="Proteomes" id="UP000236447"/>
    </source>
</evidence>
<dbReference type="SUPFAM" id="SSF47090">
    <property type="entry name" value="PGBD-like"/>
    <property type="match status" value="1"/>
</dbReference>
<name>A0A2I7KAQ5_9RHOB</name>
<dbReference type="InterPro" id="IPR002477">
    <property type="entry name" value="Peptidoglycan-bd-like"/>
</dbReference>
<dbReference type="Proteomes" id="UP000236447">
    <property type="component" value="Chromosome"/>
</dbReference>
<dbReference type="Pfam" id="PF01471">
    <property type="entry name" value="PG_binding_1"/>
    <property type="match status" value="1"/>
</dbReference>
<reference evidence="3 4" key="2">
    <citation type="journal article" date="2017" name="Genome Biol. Evol.">
        <title>Trajectories and Drivers of Genome Evolution in Surface-Associated Marine Phaeobacter.</title>
        <authorList>
            <person name="Freese H.M."/>
            <person name="Sikorski J."/>
            <person name="Bunk B."/>
            <person name="Scheuner C."/>
            <person name="Meier-Kolthoff J.P."/>
            <person name="Sproer C."/>
            <person name="Gram L."/>
            <person name="Overmann J."/>
        </authorList>
    </citation>
    <scope>NUCLEOTIDE SEQUENCE [LARGE SCALE GENOMIC DNA]</scope>
    <source>
        <strain evidence="3 4">P88</strain>
    </source>
</reference>
<proteinExistence type="predicted"/>
<evidence type="ECO:0000259" key="2">
    <source>
        <dbReference type="Pfam" id="PF01471"/>
    </source>
</evidence>
<feature type="compositionally biased region" description="Polar residues" evidence="1">
    <location>
        <begin position="46"/>
        <end position="58"/>
    </location>
</feature>
<organism evidence="3 4">
    <name type="scientific">Phaeobacter inhibens</name>
    <dbReference type="NCBI Taxonomy" id="221822"/>
    <lineage>
        <taxon>Bacteria</taxon>
        <taxon>Pseudomonadati</taxon>
        <taxon>Pseudomonadota</taxon>
        <taxon>Alphaproteobacteria</taxon>
        <taxon>Rhodobacterales</taxon>
        <taxon>Roseobacteraceae</taxon>
        <taxon>Phaeobacter</taxon>
    </lineage>
</organism>
<evidence type="ECO:0000256" key="1">
    <source>
        <dbReference type="SAM" id="MobiDB-lite"/>
    </source>
</evidence>
<protein>
    <recommendedName>
        <fullName evidence="2">Peptidoglycan binding-like domain-containing protein</fullName>
    </recommendedName>
</protein>
<dbReference type="AlphaFoldDB" id="A0A2I7KAQ5"/>
<evidence type="ECO:0000313" key="3">
    <source>
        <dbReference type="EMBL" id="AUQ99687.1"/>
    </source>
</evidence>
<dbReference type="RefSeq" id="WP_102883767.1">
    <property type="nucleotide sequence ID" value="NZ_CP010725.1"/>
</dbReference>
<dbReference type="InterPro" id="IPR036365">
    <property type="entry name" value="PGBD-like_sf"/>
</dbReference>
<dbReference type="EMBL" id="CP010725">
    <property type="protein sequence ID" value="AUQ99687.1"/>
    <property type="molecule type" value="Genomic_DNA"/>
</dbReference>
<feature type="region of interest" description="Disordered" evidence="1">
    <location>
        <begin position="46"/>
        <end position="67"/>
    </location>
</feature>
<reference evidence="3 4" key="1">
    <citation type="journal article" date="2017" name="Front. Microbiol.">
        <title>Phaeobacter piscinae sp. nov., a species of the Roseobacter group and potential aquaculture probiont.</title>
        <authorList>
            <person name="Sonnenschein E.C."/>
            <person name="Phippen C.B.W."/>
            <person name="Nielsen K.F."/>
            <person name="Mateiu R.V."/>
            <person name="Melchiorsen J."/>
            <person name="Gram L."/>
            <person name="Overmann J."/>
            <person name="Freese H.M."/>
        </authorList>
    </citation>
    <scope>NUCLEOTIDE SEQUENCE [LARGE SCALE GENOMIC DNA]</scope>
    <source>
        <strain evidence="3 4">P88</strain>
    </source>
</reference>